<keyword evidence="9 13" id="KW-1133">Transmembrane helix</keyword>
<evidence type="ECO:0000256" key="3">
    <source>
        <dbReference type="ARBA" id="ARBA00022448"/>
    </source>
</evidence>
<dbReference type="InterPro" id="IPR052168">
    <property type="entry name" value="Cytochrome_b561_oxidase"/>
</dbReference>
<comment type="cofactor">
    <cofactor evidence="1">
        <name>heme b</name>
        <dbReference type="ChEBI" id="CHEBI:60344"/>
    </cofactor>
</comment>
<feature type="domain" description="Cytochrome b561 bacterial/Ni-hydrogenase" evidence="14">
    <location>
        <begin position="13"/>
        <end position="178"/>
    </location>
</feature>
<keyword evidence="3" id="KW-0813">Transport</keyword>
<keyword evidence="16" id="KW-1185">Reference proteome</keyword>
<evidence type="ECO:0000256" key="11">
    <source>
        <dbReference type="ARBA" id="ARBA00023136"/>
    </source>
</evidence>
<comment type="similarity">
    <text evidence="12">Belongs to the cytochrome b561 family.</text>
</comment>
<feature type="transmembrane region" description="Helical" evidence="13">
    <location>
        <begin position="20"/>
        <end position="39"/>
    </location>
</feature>
<comment type="caution">
    <text evidence="15">The sequence shown here is derived from an EMBL/GenBank/DDBJ whole genome shotgun (WGS) entry which is preliminary data.</text>
</comment>
<name>A0A0J7IFF5_9FLAO</name>
<proteinExistence type="inferred from homology"/>
<evidence type="ECO:0000259" key="14">
    <source>
        <dbReference type="Pfam" id="PF01292"/>
    </source>
</evidence>
<dbReference type="InterPro" id="IPR011577">
    <property type="entry name" value="Cyt_b561_bac/Ni-Hgenase"/>
</dbReference>
<keyword evidence="10" id="KW-0408">Iron</keyword>
<feature type="transmembrane region" description="Helical" evidence="13">
    <location>
        <begin position="99"/>
        <end position="125"/>
    </location>
</feature>
<dbReference type="RefSeq" id="WP_048506587.1">
    <property type="nucleotide sequence ID" value="NZ_LFND01000003.1"/>
</dbReference>
<protein>
    <recommendedName>
        <fullName evidence="14">Cytochrome b561 bacterial/Ni-hydrogenase domain-containing protein</fullName>
    </recommendedName>
</protein>
<dbReference type="Gene3D" id="1.20.950.20">
    <property type="entry name" value="Transmembrane di-heme cytochromes, Chain C"/>
    <property type="match status" value="1"/>
</dbReference>
<dbReference type="GO" id="GO:0020037">
    <property type="term" value="F:heme binding"/>
    <property type="evidence" value="ECO:0007669"/>
    <property type="project" value="TreeGrafter"/>
</dbReference>
<dbReference type="GO" id="GO:0005886">
    <property type="term" value="C:plasma membrane"/>
    <property type="evidence" value="ECO:0007669"/>
    <property type="project" value="UniProtKB-SubCell"/>
</dbReference>
<evidence type="ECO:0000256" key="2">
    <source>
        <dbReference type="ARBA" id="ARBA00004651"/>
    </source>
</evidence>
<organism evidence="15 16">
    <name type="scientific">Chryseobacterium angstadtii</name>
    <dbReference type="NCBI Taxonomy" id="558151"/>
    <lineage>
        <taxon>Bacteria</taxon>
        <taxon>Pseudomonadati</taxon>
        <taxon>Bacteroidota</taxon>
        <taxon>Flavobacteriia</taxon>
        <taxon>Flavobacteriales</taxon>
        <taxon>Weeksellaceae</taxon>
        <taxon>Chryseobacterium group</taxon>
        <taxon>Chryseobacterium</taxon>
    </lineage>
</organism>
<dbReference type="EMBL" id="LFND01000003">
    <property type="protein sequence ID" value="KMQ64656.1"/>
    <property type="molecule type" value="Genomic_DNA"/>
</dbReference>
<keyword evidence="5" id="KW-0349">Heme</keyword>
<evidence type="ECO:0000256" key="5">
    <source>
        <dbReference type="ARBA" id="ARBA00022617"/>
    </source>
</evidence>
<sequence>MKKIIYNNLLKKYGKGTIIIHWISFLLILLLIPTGYIMSDLELGPTKLNLLKLHFGIGILVFILTLVRVFFYFHYKRPSKLETGNLLHNRLVFWIENSFYYLLIFLCVSGIATIILGNFGQAIQLSDSSYLPENVDIPSLSAHRVLAIILIILLIGHVGGVIIHYLKNKENTLKRILP</sequence>
<evidence type="ECO:0000256" key="8">
    <source>
        <dbReference type="ARBA" id="ARBA00022982"/>
    </source>
</evidence>
<dbReference type="GO" id="GO:0009055">
    <property type="term" value="F:electron transfer activity"/>
    <property type="evidence" value="ECO:0007669"/>
    <property type="project" value="InterPro"/>
</dbReference>
<evidence type="ECO:0000256" key="12">
    <source>
        <dbReference type="ARBA" id="ARBA00037975"/>
    </source>
</evidence>
<gene>
    <name evidence="15" type="ORF">ACM46_10435</name>
</gene>
<keyword evidence="8" id="KW-0249">Electron transport</keyword>
<dbReference type="GO" id="GO:0022904">
    <property type="term" value="P:respiratory electron transport chain"/>
    <property type="evidence" value="ECO:0007669"/>
    <property type="project" value="InterPro"/>
</dbReference>
<evidence type="ECO:0000256" key="10">
    <source>
        <dbReference type="ARBA" id="ARBA00023004"/>
    </source>
</evidence>
<evidence type="ECO:0000256" key="6">
    <source>
        <dbReference type="ARBA" id="ARBA00022692"/>
    </source>
</evidence>
<evidence type="ECO:0000256" key="7">
    <source>
        <dbReference type="ARBA" id="ARBA00022723"/>
    </source>
</evidence>
<dbReference type="PATRIC" id="fig|558151.6.peg.2204"/>
<dbReference type="InterPro" id="IPR016174">
    <property type="entry name" value="Di-haem_cyt_TM"/>
</dbReference>
<keyword evidence="6 13" id="KW-0812">Transmembrane</keyword>
<dbReference type="OrthoDB" id="1435830at2"/>
<dbReference type="SUPFAM" id="SSF81342">
    <property type="entry name" value="Transmembrane di-heme cytochromes"/>
    <property type="match status" value="1"/>
</dbReference>
<evidence type="ECO:0000256" key="13">
    <source>
        <dbReference type="SAM" id="Phobius"/>
    </source>
</evidence>
<dbReference type="PANTHER" id="PTHR30529:SF7">
    <property type="entry name" value="CYTOCHROME B561 BACTERIAL_NI-HYDROGENASE DOMAIN-CONTAINING PROTEIN"/>
    <property type="match status" value="1"/>
</dbReference>
<feature type="transmembrane region" description="Helical" evidence="13">
    <location>
        <begin position="145"/>
        <end position="166"/>
    </location>
</feature>
<keyword evidence="7" id="KW-0479">Metal-binding</keyword>
<evidence type="ECO:0000313" key="15">
    <source>
        <dbReference type="EMBL" id="KMQ64656.1"/>
    </source>
</evidence>
<evidence type="ECO:0000313" key="16">
    <source>
        <dbReference type="Proteomes" id="UP000036261"/>
    </source>
</evidence>
<reference evidence="15 16" key="1">
    <citation type="journal article" date="2013" name="Int. J. Syst. Evol. Microbiol.">
        <title>Chryseobacterium angstadtii sp. nov., isolated from a newt tank.</title>
        <authorList>
            <person name="Kirk K.E."/>
            <person name="Hoffman J.A."/>
            <person name="Smith K.A."/>
            <person name="Strahan B.L."/>
            <person name="Failor K.C."/>
            <person name="Krebs J.E."/>
            <person name="Gale A.N."/>
            <person name="Do T.D."/>
            <person name="Sontag T.C."/>
            <person name="Batties A.M."/>
            <person name="Mistiszyn K."/>
            <person name="Newman J.D."/>
        </authorList>
    </citation>
    <scope>NUCLEOTIDE SEQUENCE [LARGE SCALE GENOMIC DNA]</scope>
    <source>
        <strain evidence="15 16">KM</strain>
    </source>
</reference>
<feature type="transmembrane region" description="Helical" evidence="13">
    <location>
        <begin position="51"/>
        <end position="71"/>
    </location>
</feature>
<accession>A0A0J7IFF5</accession>
<evidence type="ECO:0000256" key="9">
    <source>
        <dbReference type="ARBA" id="ARBA00022989"/>
    </source>
</evidence>
<dbReference type="Proteomes" id="UP000036261">
    <property type="component" value="Unassembled WGS sequence"/>
</dbReference>
<dbReference type="PANTHER" id="PTHR30529">
    <property type="entry name" value="CYTOCHROME B561"/>
    <property type="match status" value="1"/>
</dbReference>
<keyword evidence="4" id="KW-1003">Cell membrane</keyword>
<dbReference type="AlphaFoldDB" id="A0A0J7IFF5"/>
<dbReference type="STRING" id="558151.ACM46_10435"/>
<comment type="subcellular location">
    <subcellularLocation>
        <location evidence="2">Cell membrane</location>
        <topology evidence="2">Multi-pass membrane protein</topology>
    </subcellularLocation>
</comment>
<evidence type="ECO:0000256" key="1">
    <source>
        <dbReference type="ARBA" id="ARBA00001970"/>
    </source>
</evidence>
<dbReference type="Pfam" id="PF01292">
    <property type="entry name" value="Ni_hydr_CYTB"/>
    <property type="match status" value="1"/>
</dbReference>
<dbReference type="GO" id="GO:0046872">
    <property type="term" value="F:metal ion binding"/>
    <property type="evidence" value="ECO:0007669"/>
    <property type="project" value="UniProtKB-KW"/>
</dbReference>
<keyword evidence="11 13" id="KW-0472">Membrane</keyword>
<evidence type="ECO:0000256" key="4">
    <source>
        <dbReference type="ARBA" id="ARBA00022475"/>
    </source>
</evidence>